<name>A0ABQ1J6D7_9PROT</name>
<reference evidence="3" key="1">
    <citation type="journal article" date="2019" name="Int. J. Syst. Evol. Microbiol.">
        <title>The Global Catalogue of Microorganisms (GCM) 10K type strain sequencing project: providing services to taxonomists for standard genome sequencing and annotation.</title>
        <authorList>
            <consortium name="The Broad Institute Genomics Platform"/>
            <consortium name="The Broad Institute Genome Sequencing Center for Infectious Disease"/>
            <person name="Wu L."/>
            <person name="Ma J."/>
        </authorList>
    </citation>
    <scope>NUCLEOTIDE SEQUENCE [LARGE SCALE GENOMIC DNA]</scope>
    <source>
        <strain evidence="3">CGMCC 1.10188</strain>
    </source>
</reference>
<comment type="caution">
    <text evidence="2">The sequence shown here is derived from an EMBL/GenBank/DDBJ whole genome shotgun (WGS) entry which is preliminary data.</text>
</comment>
<accession>A0ABQ1J6D7</accession>
<feature type="region of interest" description="Disordered" evidence="1">
    <location>
        <begin position="38"/>
        <end position="75"/>
    </location>
</feature>
<feature type="compositionally biased region" description="Polar residues" evidence="1">
    <location>
        <begin position="64"/>
        <end position="75"/>
    </location>
</feature>
<dbReference type="Proteomes" id="UP000603352">
    <property type="component" value="Unassembled WGS sequence"/>
</dbReference>
<gene>
    <name evidence="2" type="ORF">GCM10011505_45640</name>
</gene>
<evidence type="ECO:0000313" key="3">
    <source>
        <dbReference type="Proteomes" id="UP000603352"/>
    </source>
</evidence>
<sequence>MPALSRLTRRSAAIAEDCCFQVGAGIKDMFMCGHPRQIIGGGTKPGGERRASAAGGSTRRQPPGQITQYRGGTDE</sequence>
<protein>
    <submittedName>
        <fullName evidence="2">Uncharacterized protein</fullName>
    </submittedName>
</protein>
<evidence type="ECO:0000313" key="2">
    <source>
        <dbReference type="EMBL" id="GGB59753.1"/>
    </source>
</evidence>
<evidence type="ECO:0000256" key="1">
    <source>
        <dbReference type="SAM" id="MobiDB-lite"/>
    </source>
</evidence>
<dbReference type="EMBL" id="BMDZ01000088">
    <property type="protein sequence ID" value="GGB59753.1"/>
    <property type="molecule type" value="Genomic_DNA"/>
</dbReference>
<keyword evidence="3" id="KW-1185">Reference proteome</keyword>
<organism evidence="2 3">
    <name type="scientific">Tistrella bauzanensis</name>
    <dbReference type="NCBI Taxonomy" id="657419"/>
    <lineage>
        <taxon>Bacteria</taxon>
        <taxon>Pseudomonadati</taxon>
        <taxon>Pseudomonadota</taxon>
        <taxon>Alphaproteobacteria</taxon>
        <taxon>Geminicoccales</taxon>
        <taxon>Geminicoccaceae</taxon>
        <taxon>Tistrella</taxon>
    </lineage>
</organism>
<proteinExistence type="predicted"/>